<evidence type="ECO:0000313" key="2">
    <source>
        <dbReference type="Proteomes" id="UP000032360"/>
    </source>
</evidence>
<accession>A0A0D8HEU7</accession>
<gene>
    <name evidence="1" type="ORF">AXFE_27690</name>
</gene>
<protein>
    <submittedName>
        <fullName evidence="1">Uncharacterized protein</fullName>
    </submittedName>
</protein>
<dbReference type="AlphaFoldDB" id="A0A0D8HEU7"/>
<comment type="caution">
    <text evidence="1">The sequence shown here is derived from an EMBL/GenBank/DDBJ whole genome shotgun (WGS) entry which is preliminary data.</text>
</comment>
<reference evidence="1 2" key="1">
    <citation type="submission" date="2015-01" db="EMBL/GenBank/DDBJ databases">
        <title>Draft genome of the acidophilic iron oxidizer Acidithrix ferrooxidans strain Py-F3.</title>
        <authorList>
            <person name="Poehlein A."/>
            <person name="Eisen S."/>
            <person name="Schloemann M."/>
            <person name="Johnson B.D."/>
            <person name="Daniel R."/>
            <person name="Muehling M."/>
        </authorList>
    </citation>
    <scope>NUCLEOTIDE SEQUENCE [LARGE SCALE GENOMIC DNA]</scope>
    <source>
        <strain evidence="1 2">Py-F3</strain>
    </source>
</reference>
<dbReference type="EMBL" id="JXYS01000085">
    <property type="protein sequence ID" value="KJF16389.1"/>
    <property type="molecule type" value="Genomic_DNA"/>
</dbReference>
<dbReference type="Proteomes" id="UP000032360">
    <property type="component" value="Unassembled WGS sequence"/>
</dbReference>
<organism evidence="1 2">
    <name type="scientific">Acidithrix ferrooxidans</name>
    <dbReference type="NCBI Taxonomy" id="1280514"/>
    <lineage>
        <taxon>Bacteria</taxon>
        <taxon>Bacillati</taxon>
        <taxon>Actinomycetota</taxon>
        <taxon>Acidimicrobiia</taxon>
        <taxon>Acidimicrobiales</taxon>
        <taxon>Acidimicrobiaceae</taxon>
        <taxon>Acidithrix</taxon>
    </lineage>
</organism>
<sequence length="83" mass="9417">MKIGGSYHVWIDQNRDPWPSVAGELNLDTDSVISRAREIVDRISNSFYEVSQRSEVSNLGSSLPSRLVEKVHERSIRCMAVLK</sequence>
<evidence type="ECO:0000313" key="1">
    <source>
        <dbReference type="EMBL" id="KJF16389.1"/>
    </source>
</evidence>
<keyword evidence="2" id="KW-1185">Reference proteome</keyword>
<name>A0A0D8HEU7_9ACTN</name>
<proteinExistence type="predicted"/>